<dbReference type="EMBL" id="JAAONZ010000023">
    <property type="protein sequence ID" value="NHO68025.1"/>
    <property type="molecule type" value="Genomic_DNA"/>
</dbReference>
<dbReference type="InterPro" id="IPR052516">
    <property type="entry name" value="N-heterocyclic_Hydroxylase"/>
</dbReference>
<dbReference type="RefSeq" id="WP_167191635.1">
    <property type="nucleotide sequence ID" value="NZ_JAAONZ010000023.1"/>
</dbReference>
<dbReference type="PIRSF" id="PIRSF036389">
    <property type="entry name" value="IOR_B"/>
    <property type="match status" value="1"/>
</dbReference>
<feature type="domain" description="Aldehyde oxidase/xanthine dehydrogenase a/b hammerhead" evidence="1">
    <location>
        <begin position="209"/>
        <end position="287"/>
    </location>
</feature>
<sequence length="733" mass="79971">MSLSQGRRQFLKLMGVAGGGLILGLPLTGCNTKPYPFTEKNQWQPDAFLQFSEQGDVRFFLPQAEMGQGVTMGLATLIAEELDMNPAEIQITHAGVHKDYVAPAMGAQITGGSSSIRVRYEAIRQSAATAKFLLLQAASQQLQVPVGELTLSQGQVHYSDQTAPMANFVAIAARLSLPEPEQVVLKDSKDFQWIGHDRGPRIDALAKVTGTAEFGIDVDIPGLKRAALKRCPVIGGKVKSFETHGAEAQPGVLKILTIDNGVAVLADHYWQARKALNLIEVVWDFPQLVQVSSSDIEQLLTEGLKREGEEAFTQGQGAEGLTAARKTLKARYQVPYVAHATMEPMNCVVHLQGQRGELWVPTQAPDVAQAIMSEHSGIDRDKIQVHSTYLGGGFGRRGFHDFVAEATQIAKLSGEPVQLIWNREDDTQNDYYRPAAMADFEAGLDTNGQLQSWTVKRAGPNVLPYMFDEAMGAVLPDFLPQPMVEWASKRGYGIFDGWTVDSSSIEGLYEDYTIEHKEVRHVTVDPGLRCGFWRAVGHSFSGFFAESFMDELATLAGEDPLTFRLRHLDDNPRLKHVLSLAAEKAGWGAPKPGRFLGLAAVASFQSYVAEVAEVSVDNGQIKVHKVTCAVDCGRVVNPDMVRTQMEGGIIYGLTAALYSEITLKNGAVEQGNFHDYPMLRMLESPDIDVHMVDSEEPPTGVGEPGLPPIAPAVANAVFAATAQRLRRLPLKLA</sequence>
<dbReference type="InterPro" id="IPR006311">
    <property type="entry name" value="TAT_signal"/>
</dbReference>
<dbReference type="InterPro" id="IPR037165">
    <property type="entry name" value="AldOxase/xan_DH_Mopterin-bd_sf"/>
</dbReference>
<gene>
    <name evidence="2" type="ORF">G8770_20960</name>
</gene>
<dbReference type="InterPro" id="IPR046867">
    <property type="entry name" value="AldOxase/xan_DH_MoCoBD2"/>
</dbReference>
<dbReference type="SMART" id="SM01008">
    <property type="entry name" value="Ald_Xan_dh_C"/>
    <property type="match status" value="1"/>
</dbReference>
<comment type="caution">
    <text evidence="2">The sequence shown here is derived from an EMBL/GenBank/DDBJ whole genome shotgun (WGS) entry which is preliminary data.</text>
</comment>
<evidence type="ECO:0000313" key="3">
    <source>
        <dbReference type="Proteomes" id="UP000787472"/>
    </source>
</evidence>
<reference evidence="2" key="1">
    <citation type="submission" date="2020-03" db="EMBL/GenBank/DDBJ databases">
        <authorList>
            <person name="Guo F."/>
        </authorList>
    </citation>
    <scope>NUCLEOTIDE SEQUENCE</scope>
    <source>
        <strain evidence="2">JCM 30134</strain>
    </source>
</reference>
<dbReference type="Gene3D" id="3.30.365.10">
    <property type="entry name" value="Aldehyde oxidase/xanthine dehydrogenase, molybdopterin binding domain"/>
    <property type="match status" value="4"/>
</dbReference>
<dbReference type="Pfam" id="PF02738">
    <property type="entry name" value="MoCoBD_1"/>
    <property type="match status" value="1"/>
</dbReference>
<dbReference type="InterPro" id="IPR012368">
    <property type="entry name" value="OxRdtase_Mopterin-bd_su_IorB"/>
</dbReference>
<dbReference type="SUPFAM" id="SSF56003">
    <property type="entry name" value="Molybdenum cofactor-binding domain"/>
    <property type="match status" value="2"/>
</dbReference>
<proteinExistence type="predicted"/>
<name>A0A9E5T215_9GAMM</name>
<dbReference type="AlphaFoldDB" id="A0A9E5T215"/>
<organism evidence="2 3">
    <name type="scientific">Pseudomaricurvus hydrocarbonicus</name>
    <dbReference type="NCBI Taxonomy" id="1470433"/>
    <lineage>
        <taxon>Bacteria</taxon>
        <taxon>Pseudomonadati</taxon>
        <taxon>Pseudomonadota</taxon>
        <taxon>Gammaproteobacteria</taxon>
        <taxon>Cellvibrionales</taxon>
        <taxon>Cellvibrionaceae</taxon>
        <taxon>Pseudomaricurvus</taxon>
    </lineage>
</organism>
<dbReference type="Gene3D" id="3.90.1170.50">
    <property type="entry name" value="Aldehyde oxidase/xanthine dehydrogenase, a/b hammerhead"/>
    <property type="match status" value="1"/>
</dbReference>
<evidence type="ECO:0000313" key="2">
    <source>
        <dbReference type="EMBL" id="NHO68025.1"/>
    </source>
</evidence>
<dbReference type="PANTHER" id="PTHR47495:SF2">
    <property type="entry name" value="ALDEHYDE DEHYDROGENASE"/>
    <property type="match status" value="1"/>
</dbReference>
<evidence type="ECO:0000259" key="1">
    <source>
        <dbReference type="SMART" id="SM01008"/>
    </source>
</evidence>
<dbReference type="InterPro" id="IPR008274">
    <property type="entry name" value="AldOxase/xan_DH_MoCoBD1"/>
</dbReference>
<dbReference type="GO" id="GO:0016491">
    <property type="term" value="F:oxidoreductase activity"/>
    <property type="evidence" value="ECO:0007669"/>
    <property type="project" value="InterPro"/>
</dbReference>
<dbReference type="Pfam" id="PF20256">
    <property type="entry name" value="MoCoBD_2"/>
    <property type="match status" value="2"/>
</dbReference>
<keyword evidence="3" id="KW-1185">Reference proteome</keyword>
<dbReference type="InterPro" id="IPR000674">
    <property type="entry name" value="Ald_Oxase/Xan_DH_a/b"/>
</dbReference>
<accession>A0A9E5T215</accession>
<protein>
    <submittedName>
        <fullName evidence="2">Xanthine dehydrogenase family protein molybdopterin-binding subunit</fullName>
    </submittedName>
</protein>
<dbReference type="PROSITE" id="PS51318">
    <property type="entry name" value="TAT"/>
    <property type="match status" value="1"/>
</dbReference>
<dbReference type="PANTHER" id="PTHR47495">
    <property type="entry name" value="ALDEHYDE DEHYDROGENASE"/>
    <property type="match status" value="1"/>
</dbReference>
<dbReference type="Proteomes" id="UP000787472">
    <property type="component" value="Unassembled WGS sequence"/>
</dbReference>